<reference evidence="2" key="1">
    <citation type="submission" date="2021-12" db="EMBL/GenBank/DDBJ databases">
        <authorList>
            <person name="King R."/>
        </authorList>
    </citation>
    <scope>NUCLEOTIDE SEQUENCE</scope>
</reference>
<protein>
    <recommendedName>
        <fullName evidence="1">DUF7869 domain-containing protein</fullName>
    </recommendedName>
</protein>
<dbReference type="EMBL" id="OU963868">
    <property type="protein sequence ID" value="CAH0393197.1"/>
    <property type="molecule type" value="Genomic_DNA"/>
</dbReference>
<evidence type="ECO:0000313" key="2">
    <source>
        <dbReference type="EMBL" id="CAH0393197.1"/>
    </source>
</evidence>
<gene>
    <name evidence="2" type="ORF">BEMITA_LOCUS11623</name>
</gene>
<dbReference type="Proteomes" id="UP001152759">
    <property type="component" value="Chromosome 7"/>
</dbReference>
<evidence type="ECO:0000313" key="3">
    <source>
        <dbReference type="Proteomes" id="UP001152759"/>
    </source>
</evidence>
<proteinExistence type="predicted"/>
<name>A0A9P0F857_BEMTA</name>
<evidence type="ECO:0000259" key="1">
    <source>
        <dbReference type="Pfam" id="PF25273"/>
    </source>
</evidence>
<dbReference type="Pfam" id="PF25273">
    <property type="entry name" value="DUF7869"/>
    <property type="match status" value="1"/>
</dbReference>
<sequence length="253" mass="29522">MYGCMESEAKKNTNSVISLVYRSLIELMDREPFKREILFSDACGGQNKNFLLMCFCAWFSEVYAVEILHVYPVCGHSYSICDRNFGIYGKKLKKLPIIQTAAEYLKIIAKSREKPFPYWSTWDPSLFKEWETVLRPFFKRKPTRKHSCFTLQKYCMLKYKPDGTISDSKTYTPDFEDFQYWKNADITRQELDIKPPQATLPPLKPAKIADVRALYEFLNEEARTWLNILFKNSVPGDDGQGPSDLTDDDISEY</sequence>
<keyword evidence="3" id="KW-1185">Reference proteome</keyword>
<accession>A0A9P0F857</accession>
<dbReference type="AlphaFoldDB" id="A0A9P0F857"/>
<dbReference type="InterPro" id="IPR057191">
    <property type="entry name" value="DUF7869"/>
</dbReference>
<organism evidence="2 3">
    <name type="scientific">Bemisia tabaci</name>
    <name type="common">Sweetpotato whitefly</name>
    <name type="synonym">Aleurodes tabaci</name>
    <dbReference type="NCBI Taxonomy" id="7038"/>
    <lineage>
        <taxon>Eukaryota</taxon>
        <taxon>Metazoa</taxon>
        <taxon>Ecdysozoa</taxon>
        <taxon>Arthropoda</taxon>
        <taxon>Hexapoda</taxon>
        <taxon>Insecta</taxon>
        <taxon>Pterygota</taxon>
        <taxon>Neoptera</taxon>
        <taxon>Paraneoptera</taxon>
        <taxon>Hemiptera</taxon>
        <taxon>Sternorrhyncha</taxon>
        <taxon>Aleyrodoidea</taxon>
        <taxon>Aleyrodidae</taxon>
        <taxon>Aleyrodinae</taxon>
        <taxon>Bemisia</taxon>
    </lineage>
</organism>
<feature type="domain" description="DUF7869" evidence="1">
    <location>
        <begin position="8"/>
        <end position="138"/>
    </location>
</feature>